<dbReference type="PANTHER" id="PTHR46472:SF1">
    <property type="entry name" value="NUCLEOREDOXIN"/>
    <property type="match status" value="1"/>
</dbReference>
<dbReference type="Gene3D" id="3.40.30.10">
    <property type="entry name" value="Glutaredoxin"/>
    <property type="match status" value="1"/>
</dbReference>
<dbReference type="EMBL" id="HBEG01053467">
    <property type="protein sequence ID" value="CAD8388851.1"/>
    <property type="molecule type" value="Transcribed_RNA"/>
</dbReference>
<name>A0A7S0BBC5_9DINO</name>
<protein>
    <recommendedName>
        <fullName evidence="2">Thioredoxin domain-containing protein</fullName>
    </recommendedName>
</protein>
<reference evidence="3" key="1">
    <citation type="submission" date="2021-01" db="EMBL/GenBank/DDBJ databases">
        <authorList>
            <person name="Corre E."/>
            <person name="Pelletier E."/>
            <person name="Niang G."/>
            <person name="Scheremetjew M."/>
            <person name="Finn R."/>
            <person name="Kale V."/>
            <person name="Holt S."/>
            <person name="Cochrane G."/>
            <person name="Meng A."/>
            <person name="Brown T."/>
            <person name="Cohen L."/>
        </authorList>
    </citation>
    <scope>NUCLEOTIDE SEQUENCE</scope>
    <source>
        <strain evidence="3">Pbaha01</strain>
    </source>
</reference>
<gene>
    <name evidence="3" type="ORF">PBAH0796_LOCUS32539</name>
</gene>
<dbReference type="InterPro" id="IPR025508">
    <property type="entry name" value="DUF4395"/>
</dbReference>
<dbReference type="InterPro" id="IPR013766">
    <property type="entry name" value="Thioredoxin_domain"/>
</dbReference>
<feature type="transmembrane region" description="Helical" evidence="1">
    <location>
        <begin position="267"/>
        <end position="284"/>
    </location>
</feature>
<feature type="domain" description="Thioredoxin" evidence="2">
    <location>
        <begin position="8"/>
        <end position="172"/>
    </location>
</feature>
<keyword evidence="1" id="KW-0472">Membrane</keyword>
<keyword evidence="1" id="KW-1133">Transmembrane helix</keyword>
<dbReference type="GO" id="GO:0005634">
    <property type="term" value="C:nucleus"/>
    <property type="evidence" value="ECO:0007669"/>
    <property type="project" value="TreeGrafter"/>
</dbReference>
<dbReference type="PROSITE" id="PS51352">
    <property type="entry name" value="THIOREDOXIN_2"/>
    <property type="match status" value="1"/>
</dbReference>
<evidence type="ECO:0000256" key="1">
    <source>
        <dbReference type="SAM" id="Phobius"/>
    </source>
</evidence>
<dbReference type="AlphaFoldDB" id="A0A7S0BBC5"/>
<sequence>MPVQVHVLSVTSPLAELLGNPTVIHASGQPVTLEEALGDAQYLAVCFSASYCPSCKKFMPALEYAYLQGGLESDKKCKVLLGGGDKTAEAFDAYRGKYPQFLSLGFEETQPLKTVLRDTWKVSTIPHVVLLDCRTAQVIQSNARFLIEGNPRCDGFPWNKEDNHTTIDMTKAASKSGDDTPQQHWTLGARIWKRPRFYQLGHFAKKGSSSMYMDENAVRARAGLLNITSWMAIINIFLWKEMLFLYMLWPIVAWDMLAAAVFGLTPLSPYGLVGTLLAYIFGPAEPHWKPAEPKRFAWVVGFFLVNCCALGGLLQSRPLMIVAVMMCNAATWAESALGFCVGCWMWNTVIAPHIGKQACQECKL</sequence>
<proteinExistence type="predicted"/>
<dbReference type="PANTHER" id="PTHR46472">
    <property type="entry name" value="NUCLEOREDOXIN"/>
    <property type="match status" value="1"/>
</dbReference>
<organism evidence="3">
    <name type="scientific">Pyrodinium bahamense</name>
    <dbReference type="NCBI Taxonomy" id="73915"/>
    <lineage>
        <taxon>Eukaryota</taxon>
        <taxon>Sar</taxon>
        <taxon>Alveolata</taxon>
        <taxon>Dinophyceae</taxon>
        <taxon>Gonyaulacales</taxon>
        <taxon>Pyrocystaceae</taxon>
        <taxon>Pyrodinium</taxon>
    </lineage>
</organism>
<dbReference type="SUPFAM" id="SSF52833">
    <property type="entry name" value="Thioredoxin-like"/>
    <property type="match status" value="1"/>
</dbReference>
<evidence type="ECO:0000259" key="2">
    <source>
        <dbReference type="PROSITE" id="PS51352"/>
    </source>
</evidence>
<dbReference type="InterPro" id="IPR012336">
    <property type="entry name" value="Thioredoxin-like_fold"/>
</dbReference>
<evidence type="ECO:0000313" key="3">
    <source>
        <dbReference type="EMBL" id="CAD8388851.1"/>
    </source>
</evidence>
<dbReference type="GO" id="GO:0004791">
    <property type="term" value="F:thioredoxin-disulfide reductase (NADPH) activity"/>
    <property type="evidence" value="ECO:0007669"/>
    <property type="project" value="TreeGrafter"/>
</dbReference>
<accession>A0A7S0BBC5</accession>
<dbReference type="Pfam" id="PF13905">
    <property type="entry name" value="Thioredoxin_8"/>
    <property type="match status" value="1"/>
</dbReference>
<keyword evidence="1" id="KW-0812">Transmembrane</keyword>
<dbReference type="GO" id="GO:0030178">
    <property type="term" value="P:negative regulation of Wnt signaling pathway"/>
    <property type="evidence" value="ECO:0007669"/>
    <property type="project" value="TreeGrafter"/>
</dbReference>
<dbReference type="Pfam" id="PF14340">
    <property type="entry name" value="DUF4395"/>
    <property type="match status" value="1"/>
</dbReference>
<dbReference type="InterPro" id="IPR036249">
    <property type="entry name" value="Thioredoxin-like_sf"/>
</dbReference>
<feature type="transmembrane region" description="Helical" evidence="1">
    <location>
        <begin position="296"/>
        <end position="314"/>
    </location>
</feature>
<dbReference type="GO" id="GO:0031397">
    <property type="term" value="P:negative regulation of protein ubiquitination"/>
    <property type="evidence" value="ECO:0007669"/>
    <property type="project" value="TreeGrafter"/>
</dbReference>